<dbReference type="EMBL" id="PSQE01000002">
    <property type="protein sequence ID" value="RHN74192.1"/>
    <property type="molecule type" value="Genomic_DNA"/>
</dbReference>
<dbReference type="Pfam" id="PF00646">
    <property type="entry name" value="F-box"/>
    <property type="match status" value="1"/>
</dbReference>
<dbReference type="FunFam" id="2.40.50.140:FF:000257">
    <property type="entry name" value="Replication protein A subunit"/>
    <property type="match status" value="1"/>
</dbReference>
<dbReference type="Proteomes" id="UP000002051">
    <property type="component" value="Chromosome 2"/>
</dbReference>
<dbReference type="InterPro" id="IPR007199">
    <property type="entry name" value="Rep_factor-A_N"/>
</dbReference>
<sequence length="563" mass="64118">MVKSVTPNAISTLLTNPSTDSSSILPEFVVQVVNPQQIGNKYLFSASDGKTKLKVIIPTNQDTEVSSGKTKNLDLIRIVDYILDDIPQTSEKCIIVRKFEHVCAIKNEHTGIRISDDKPLKVYSRRKSDRKMASDNHAEQNKAIGTCLFNNAAVAASNLFKKAAGIDDDVKIVEHSCSRKRLRHSKNDASMGDDVKIEKRTRSRKRLSLFLPEEIIVNILLRLPVRSLLQFKCVCKSWKILITDPQFAKNQFLSSTENPQLVSSHFGLAKCEIISYPLKPLLENRLTIVKPVRPVIFSAGYQIMILGSCNGLLCLYEQSHFKLWNPSLKLESKRSPTIVCFEDYDLTFRGFGYDKVNDRYTVLVVVRNRYNSKEIVTIIYTFGENSWTTVQNFSCDHYCNSNEWEGKFVSGTVNWIVNKDLNSPNQEVIVSFDLDKKTYGEISLPQYDGDNFRNPALHVLSNCICVSFDHPKETHWVVWMMKKYGVVESWTKLKIIPQNKLTPDIHRDTLFVSDNGVILLALETGKLVVYRLNNNGRLNYQKILGNASMNPHIHHESLISPQR</sequence>
<dbReference type="SUPFAM" id="SSF50249">
    <property type="entry name" value="Nucleic acid-binding proteins"/>
    <property type="match status" value="1"/>
</dbReference>
<dbReference type="GO" id="GO:0003677">
    <property type="term" value="F:DNA binding"/>
    <property type="evidence" value="ECO:0007669"/>
    <property type="project" value="InterPro"/>
</dbReference>
<dbReference type="Gene3D" id="1.20.1280.50">
    <property type="match status" value="1"/>
</dbReference>
<dbReference type="PROSITE" id="PS50181">
    <property type="entry name" value="FBOX"/>
    <property type="match status" value="1"/>
</dbReference>
<dbReference type="InterPro" id="IPR017451">
    <property type="entry name" value="F-box-assoc_interact_dom"/>
</dbReference>
<dbReference type="SMART" id="SM00256">
    <property type="entry name" value="FBOX"/>
    <property type="match status" value="1"/>
</dbReference>
<organism evidence="2 5">
    <name type="scientific">Medicago truncatula</name>
    <name type="common">Barrel medic</name>
    <name type="synonym">Medicago tribuloides</name>
    <dbReference type="NCBI Taxonomy" id="3880"/>
    <lineage>
        <taxon>Eukaryota</taxon>
        <taxon>Viridiplantae</taxon>
        <taxon>Streptophyta</taxon>
        <taxon>Embryophyta</taxon>
        <taxon>Tracheophyta</taxon>
        <taxon>Spermatophyta</taxon>
        <taxon>Magnoliopsida</taxon>
        <taxon>eudicotyledons</taxon>
        <taxon>Gunneridae</taxon>
        <taxon>Pentapetalae</taxon>
        <taxon>rosids</taxon>
        <taxon>fabids</taxon>
        <taxon>Fabales</taxon>
        <taxon>Fabaceae</taxon>
        <taxon>Papilionoideae</taxon>
        <taxon>50 kb inversion clade</taxon>
        <taxon>NPAAA clade</taxon>
        <taxon>Hologalegina</taxon>
        <taxon>IRL clade</taxon>
        <taxon>Trifolieae</taxon>
        <taxon>Medicago</taxon>
    </lineage>
</organism>
<dbReference type="InterPro" id="IPR001810">
    <property type="entry name" value="F-box_dom"/>
</dbReference>
<gene>
    <name evidence="2" type="ordered locus">MTR_2g055970</name>
    <name evidence="3" type="ORF">MtrunA17_Chr2g0307531</name>
</gene>
<dbReference type="AlphaFoldDB" id="A0A072V7J6"/>
<dbReference type="EMBL" id="CM001218">
    <property type="protein sequence ID" value="KEH38014.1"/>
    <property type="molecule type" value="Genomic_DNA"/>
</dbReference>
<dbReference type="Pfam" id="PF07734">
    <property type="entry name" value="FBA_1"/>
    <property type="match status" value="1"/>
</dbReference>
<name>A0A072V7J6_MEDTR</name>
<feature type="domain" description="F-box" evidence="1">
    <location>
        <begin position="205"/>
        <end position="251"/>
    </location>
</feature>
<reference evidence="2 5" key="2">
    <citation type="journal article" date="2014" name="BMC Genomics">
        <title>An improved genome release (version Mt4.0) for the model legume Medicago truncatula.</title>
        <authorList>
            <person name="Tang H."/>
            <person name="Krishnakumar V."/>
            <person name="Bidwell S."/>
            <person name="Rosen B."/>
            <person name="Chan A."/>
            <person name="Zhou S."/>
            <person name="Gentzbittel L."/>
            <person name="Childs K.L."/>
            <person name="Yandell M."/>
            <person name="Gundlach H."/>
            <person name="Mayer K.F."/>
            <person name="Schwartz D.C."/>
            <person name="Town C.D."/>
        </authorList>
    </citation>
    <scope>GENOME REANNOTATION</scope>
    <source>
        <strain evidence="2">A17</strain>
        <strain evidence="4 5">cv. Jemalong A17</strain>
    </source>
</reference>
<dbReference type="Proteomes" id="UP000265566">
    <property type="component" value="Chromosome 2"/>
</dbReference>
<keyword evidence="5" id="KW-1185">Reference proteome</keyword>
<dbReference type="SUPFAM" id="SSF81383">
    <property type="entry name" value="F-box domain"/>
    <property type="match status" value="1"/>
</dbReference>
<dbReference type="HOGENOM" id="CLU_484308_0_0_1"/>
<dbReference type="Pfam" id="PF04057">
    <property type="entry name" value="Rep-A_N"/>
    <property type="match status" value="1"/>
</dbReference>
<evidence type="ECO:0000313" key="2">
    <source>
        <dbReference type="EMBL" id="KEH38014.1"/>
    </source>
</evidence>
<accession>A0A072V7J6</accession>
<dbReference type="InterPro" id="IPR006527">
    <property type="entry name" value="F-box-assoc_dom_typ1"/>
</dbReference>
<dbReference type="GO" id="GO:0006260">
    <property type="term" value="P:DNA replication"/>
    <property type="evidence" value="ECO:0007669"/>
    <property type="project" value="InterPro"/>
</dbReference>
<evidence type="ECO:0000313" key="3">
    <source>
        <dbReference type="EMBL" id="RHN74192.1"/>
    </source>
</evidence>
<evidence type="ECO:0000259" key="1">
    <source>
        <dbReference type="PROSITE" id="PS50181"/>
    </source>
</evidence>
<dbReference type="NCBIfam" id="TIGR01640">
    <property type="entry name" value="F_box_assoc_1"/>
    <property type="match status" value="1"/>
</dbReference>
<evidence type="ECO:0000313" key="4">
    <source>
        <dbReference type="EnsemblPlants" id="KEH38014"/>
    </source>
</evidence>
<proteinExistence type="predicted"/>
<dbReference type="PANTHER" id="PTHR31672">
    <property type="entry name" value="BNACNNG10540D PROTEIN"/>
    <property type="match status" value="1"/>
</dbReference>
<reference evidence="3" key="4">
    <citation type="journal article" date="2018" name="Nat. Plants">
        <title>Whole-genome landscape of Medicago truncatula symbiotic genes.</title>
        <authorList>
            <person name="Pecrix Y."/>
            <person name="Gamas P."/>
            <person name="Carrere S."/>
        </authorList>
    </citation>
    <scope>NUCLEOTIDE SEQUENCE</scope>
    <source>
        <tissue evidence="3">Leaves</tissue>
    </source>
</reference>
<protein>
    <submittedName>
        <fullName evidence="2">F-box protein interaction domain protein</fullName>
    </submittedName>
    <submittedName>
        <fullName evidence="3">Putative F-box domain, nucleic acid-binding, F-box associated interaction domain-containing protein</fullName>
    </submittedName>
</protein>
<dbReference type="EnsemblPlants" id="KEH38014">
    <property type="protein sequence ID" value="KEH38014"/>
    <property type="gene ID" value="MTR_2g055970"/>
</dbReference>
<dbReference type="PANTHER" id="PTHR31672:SF13">
    <property type="entry name" value="F-BOX PROTEIN CPR30-LIKE"/>
    <property type="match status" value="1"/>
</dbReference>
<dbReference type="STRING" id="3880.A0A072V7J6"/>
<dbReference type="GO" id="GO:0005634">
    <property type="term" value="C:nucleus"/>
    <property type="evidence" value="ECO:0007669"/>
    <property type="project" value="InterPro"/>
</dbReference>
<reference evidence="2 5" key="1">
    <citation type="journal article" date="2011" name="Nature">
        <title>The Medicago genome provides insight into the evolution of rhizobial symbioses.</title>
        <authorList>
            <person name="Young N.D."/>
            <person name="Debelle F."/>
            <person name="Oldroyd G.E."/>
            <person name="Geurts R."/>
            <person name="Cannon S.B."/>
            <person name="Udvardi M.K."/>
            <person name="Benedito V.A."/>
            <person name="Mayer K.F."/>
            <person name="Gouzy J."/>
            <person name="Schoof H."/>
            <person name="Van de Peer Y."/>
            <person name="Proost S."/>
            <person name="Cook D.R."/>
            <person name="Meyers B.C."/>
            <person name="Spannagl M."/>
            <person name="Cheung F."/>
            <person name="De Mita S."/>
            <person name="Krishnakumar V."/>
            <person name="Gundlach H."/>
            <person name="Zhou S."/>
            <person name="Mudge J."/>
            <person name="Bharti A.K."/>
            <person name="Murray J.D."/>
            <person name="Naoumkina M.A."/>
            <person name="Rosen B."/>
            <person name="Silverstein K.A."/>
            <person name="Tang H."/>
            <person name="Rombauts S."/>
            <person name="Zhao P.X."/>
            <person name="Zhou P."/>
            <person name="Barbe V."/>
            <person name="Bardou P."/>
            <person name="Bechner M."/>
            <person name="Bellec A."/>
            <person name="Berger A."/>
            <person name="Berges H."/>
            <person name="Bidwell S."/>
            <person name="Bisseling T."/>
            <person name="Choisne N."/>
            <person name="Couloux A."/>
            <person name="Denny R."/>
            <person name="Deshpande S."/>
            <person name="Dai X."/>
            <person name="Doyle J.J."/>
            <person name="Dudez A.M."/>
            <person name="Farmer A.D."/>
            <person name="Fouteau S."/>
            <person name="Franken C."/>
            <person name="Gibelin C."/>
            <person name="Gish J."/>
            <person name="Goldstein S."/>
            <person name="Gonzalez A.J."/>
            <person name="Green P.J."/>
            <person name="Hallab A."/>
            <person name="Hartog M."/>
            <person name="Hua A."/>
            <person name="Humphray S.J."/>
            <person name="Jeong D.H."/>
            <person name="Jing Y."/>
            <person name="Jocker A."/>
            <person name="Kenton S.M."/>
            <person name="Kim D.J."/>
            <person name="Klee K."/>
            <person name="Lai H."/>
            <person name="Lang C."/>
            <person name="Lin S."/>
            <person name="Macmil S.L."/>
            <person name="Magdelenat G."/>
            <person name="Matthews L."/>
            <person name="McCorrison J."/>
            <person name="Monaghan E.L."/>
            <person name="Mun J.H."/>
            <person name="Najar F.Z."/>
            <person name="Nicholson C."/>
            <person name="Noirot C."/>
            <person name="O'Bleness M."/>
            <person name="Paule C.R."/>
            <person name="Poulain J."/>
            <person name="Prion F."/>
            <person name="Qin B."/>
            <person name="Qu C."/>
            <person name="Retzel E.F."/>
            <person name="Riddle C."/>
            <person name="Sallet E."/>
            <person name="Samain S."/>
            <person name="Samson N."/>
            <person name="Sanders I."/>
            <person name="Saurat O."/>
            <person name="Scarpelli C."/>
            <person name="Schiex T."/>
            <person name="Segurens B."/>
            <person name="Severin A.J."/>
            <person name="Sherrier D.J."/>
            <person name="Shi R."/>
            <person name="Sims S."/>
            <person name="Singer S.R."/>
            <person name="Sinharoy S."/>
            <person name="Sterck L."/>
            <person name="Viollet A."/>
            <person name="Wang B.B."/>
            <person name="Wang K."/>
            <person name="Wang M."/>
            <person name="Wang X."/>
            <person name="Warfsmann J."/>
            <person name="Weissenbach J."/>
            <person name="White D.D."/>
            <person name="White J.D."/>
            <person name="Wiley G.B."/>
            <person name="Wincker P."/>
            <person name="Xing Y."/>
            <person name="Yang L."/>
            <person name="Yao Z."/>
            <person name="Ying F."/>
            <person name="Zhai J."/>
            <person name="Zhou L."/>
            <person name="Zuber A."/>
            <person name="Denarie J."/>
            <person name="Dixon R.A."/>
            <person name="May G.D."/>
            <person name="Schwartz D.C."/>
            <person name="Rogers J."/>
            <person name="Quetier F."/>
            <person name="Town C.D."/>
            <person name="Roe B.A."/>
        </authorList>
    </citation>
    <scope>NUCLEOTIDE SEQUENCE [LARGE SCALE GENOMIC DNA]</scope>
    <source>
        <strain evidence="2">A17</strain>
        <strain evidence="4 5">cv. Jemalong A17</strain>
    </source>
</reference>
<reference evidence="4" key="3">
    <citation type="submission" date="2015-04" db="UniProtKB">
        <authorList>
            <consortium name="EnsemblPlants"/>
        </authorList>
    </citation>
    <scope>IDENTIFICATION</scope>
    <source>
        <strain evidence="4">cv. Jemalong A17</strain>
    </source>
</reference>
<dbReference type="Gramene" id="rna10207">
    <property type="protein sequence ID" value="RHN74192.1"/>
    <property type="gene ID" value="gene10207"/>
</dbReference>
<evidence type="ECO:0000313" key="5">
    <source>
        <dbReference type="Proteomes" id="UP000002051"/>
    </source>
</evidence>
<dbReference type="CDD" id="cd22157">
    <property type="entry name" value="F-box_AtFBW1-like"/>
    <property type="match status" value="1"/>
</dbReference>
<dbReference type="Gene3D" id="2.40.50.140">
    <property type="entry name" value="Nucleic acid-binding proteins"/>
    <property type="match status" value="1"/>
</dbReference>
<dbReference type="InterPro" id="IPR050796">
    <property type="entry name" value="SCF_F-box_component"/>
</dbReference>
<dbReference type="InterPro" id="IPR012340">
    <property type="entry name" value="NA-bd_OB-fold"/>
</dbReference>
<dbReference type="InterPro" id="IPR036047">
    <property type="entry name" value="F-box-like_dom_sf"/>
</dbReference>